<protein>
    <recommendedName>
        <fullName evidence="5">Bulb-type lectin domain-containing protein</fullName>
    </recommendedName>
</protein>
<feature type="chain" id="PRO_5015009692" description="Bulb-type lectin domain-containing protein" evidence="4">
    <location>
        <begin position="28"/>
        <end position="175"/>
    </location>
</feature>
<keyword evidence="3" id="KW-0325">Glycoprotein</keyword>
<evidence type="ECO:0000256" key="4">
    <source>
        <dbReference type="SAM" id="SignalP"/>
    </source>
</evidence>
<dbReference type="InterPro" id="IPR036426">
    <property type="entry name" value="Bulb-type_lectin_dom_sf"/>
</dbReference>
<evidence type="ECO:0000313" key="6">
    <source>
        <dbReference type="EMBL" id="SPD05196.1"/>
    </source>
</evidence>
<feature type="domain" description="Bulb-type lectin" evidence="5">
    <location>
        <begin position="81"/>
        <end position="175"/>
    </location>
</feature>
<evidence type="ECO:0000256" key="3">
    <source>
        <dbReference type="ARBA" id="ARBA00023180"/>
    </source>
</evidence>
<dbReference type="InterPro" id="IPR001480">
    <property type="entry name" value="Bulb-type_lectin_dom"/>
</dbReference>
<dbReference type="Gene3D" id="2.90.10.10">
    <property type="entry name" value="Bulb-type lectin domain"/>
    <property type="match status" value="1"/>
</dbReference>
<evidence type="ECO:0000256" key="1">
    <source>
        <dbReference type="ARBA" id="ARBA00022729"/>
    </source>
</evidence>
<evidence type="ECO:0000259" key="5">
    <source>
        <dbReference type="PROSITE" id="PS50927"/>
    </source>
</evidence>
<feature type="signal peptide" evidence="4">
    <location>
        <begin position="1"/>
        <end position="27"/>
    </location>
</feature>
<dbReference type="SUPFAM" id="SSF51110">
    <property type="entry name" value="alpha-D-mannose-specific plant lectins"/>
    <property type="match status" value="1"/>
</dbReference>
<keyword evidence="2" id="KW-1015">Disulfide bond</keyword>
<reference evidence="6" key="1">
    <citation type="submission" date="2018-02" db="EMBL/GenBank/DDBJ databases">
        <authorList>
            <person name="Cohen D.B."/>
            <person name="Kent A.D."/>
        </authorList>
    </citation>
    <scope>NUCLEOTIDE SEQUENCE</scope>
</reference>
<evidence type="ECO:0000256" key="2">
    <source>
        <dbReference type="ARBA" id="ARBA00023157"/>
    </source>
</evidence>
<accession>A0A2N9GRY0</accession>
<dbReference type="PROSITE" id="PS50927">
    <property type="entry name" value="BULB_LECTIN"/>
    <property type="match status" value="1"/>
</dbReference>
<proteinExistence type="predicted"/>
<dbReference type="AlphaFoldDB" id="A0A2N9GRY0"/>
<keyword evidence="1 4" id="KW-0732">Signal</keyword>
<dbReference type="EMBL" id="OIVN01002628">
    <property type="protein sequence ID" value="SPD05196.1"/>
    <property type="molecule type" value="Genomic_DNA"/>
</dbReference>
<gene>
    <name evidence="6" type="ORF">FSB_LOCUS33078</name>
</gene>
<sequence length="175" mass="19000">MGIGCTRCGVLLFLALFLIPFPIFVTAKPYGYLTVNSSTSWTSNFSAPDSVQFDDGSIVRIIDFVSGSYVSADFFYDLEYSDAADPEYTCGCGFFCNQTCDSYLFATFTFKSKGGFIAKNVPPQVEWSANSKNPVSVNATLQLTSERGLVLKDADGTMAWSTNINNKSVAGVNLT</sequence>
<organism evidence="6">
    <name type="scientific">Fagus sylvatica</name>
    <name type="common">Beechnut</name>
    <dbReference type="NCBI Taxonomy" id="28930"/>
    <lineage>
        <taxon>Eukaryota</taxon>
        <taxon>Viridiplantae</taxon>
        <taxon>Streptophyta</taxon>
        <taxon>Embryophyta</taxon>
        <taxon>Tracheophyta</taxon>
        <taxon>Spermatophyta</taxon>
        <taxon>Magnoliopsida</taxon>
        <taxon>eudicotyledons</taxon>
        <taxon>Gunneridae</taxon>
        <taxon>Pentapetalae</taxon>
        <taxon>rosids</taxon>
        <taxon>fabids</taxon>
        <taxon>Fagales</taxon>
        <taxon>Fagaceae</taxon>
        <taxon>Fagus</taxon>
    </lineage>
</organism>
<name>A0A2N9GRY0_FAGSY</name>